<keyword evidence="2" id="KW-0812">Transmembrane</keyword>
<keyword evidence="3" id="KW-1185">Reference proteome</keyword>
<evidence type="ECO:0000313" key="4">
    <source>
        <dbReference type="WBParaSite" id="Csp11.Scaffold592.g5161.t1"/>
    </source>
</evidence>
<keyword evidence="2" id="KW-1133">Transmembrane helix</keyword>
<dbReference type="WBParaSite" id="Csp11.Scaffold592.g5161.t1">
    <property type="protein sequence ID" value="Csp11.Scaffold592.g5161.t1"/>
    <property type="gene ID" value="Csp11.Scaffold592.g5161"/>
</dbReference>
<evidence type="ECO:0000313" key="3">
    <source>
        <dbReference type="Proteomes" id="UP000095282"/>
    </source>
</evidence>
<name>A0A1I7TEI9_9PELO</name>
<accession>A0A1I7TEI9</accession>
<reference evidence="4" key="1">
    <citation type="submission" date="2016-11" db="UniProtKB">
        <authorList>
            <consortium name="WormBaseParasite"/>
        </authorList>
    </citation>
    <scope>IDENTIFICATION</scope>
</reference>
<feature type="transmembrane region" description="Helical" evidence="2">
    <location>
        <begin position="36"/>
        <end position="57"/>
    </location>
</feature>
<dbReference type="Proteomes" id="UP000095282">
    <property type="component" value="Unplaced"/>
</dbReference>
<feature type="compositionally biased region" description="Polar residues" evidence="1">
    <location>
        <begin position="11"/>
        <end position="21"/>
    </location>
</feature>
<organism evidence="3 4">
    <name type="scientific">Caenorhabditis tropicalis</name>
    <dbReference type="NCBI Taxonomy" id="1561998"/>
    <lineage>
        <taxon>Eukaryota</taxon>
        <taxon>Metazoa</taxon>
        <taxon>Ecdysozoa</taxon>
        <taxon>Nematoda</taxon>
        <taxon>Chromadorea</taxon>
        <taxon>Rhabditida</taxon>
        <taxon>Rhabditina</taxon>
        <taxon>Rhabditomorpha</taxon>
        <taxon>Rhabditoidea</taxon>
        <taxon>Rhabditidae</taxon>
        <taxon>Peloderinae</taxon>
        <taxon>Caenorhabditis</taxon>
    </lineage>
</organism>
<evidence type="ECO:0000256" key="2">
    <source>
        <dbReference type="SAM" id="Phobius"/>
    </source>
</evidence>
<dbReference type="AlphaFoldDB" id="A0A1I7TEI9"/>
<proteinExistence type="predicted"/>
<sequence length="93" mass="10408">MSFLAIPMPFSRNSQSSTPQSPACLDNDPNCDLMRFLLALVGFIGFIAIFICAGRAITRLFRRKSLLSLLEDRSQKSAILRAISSEDYLLLPR</sequence>
<protein>
    <submittedName>
        <fullName evidence="4">Uncharacterized protein</fullName>
    </submittedName>
</protein>
<evidence type="ECO:0000256" key="1">
    <source>
        <dbReference type="SAM" id="MobiDB-lite"/>
    </source>
</evidence>
<keyword evidence="2" id="KW-0472">Membrane</keyword>
<feature type="region of interest" description="Disordered" evidence="1">
    <location>
        <begin position="1"/>
        <end position="23"/>
    </location>
</feature>